<accession>A0ACC1IPD2</accession>
<sequence>MLSEFDYSSGSVGLQSHNSGGVSGQFLQGTMLQVGSQSCVVQRFLSAGGNANIYLVTLISDGSVHVLKHIPFASRSDDPEHRQRIQREINVMLSGHPHIVALEAAEISDSSAYILMEHCSGDVLALMNTRISTSLDEATILHIFSDACKGVAHMHYQQPPLLHRDLKVENILITSSGNYKLCDFGSATSNTISPDARIPREQIVQFEEDIQRMTTLEYRAPEMIDLYLRRGINEKADIWALGVLLYKLCYFKTPFDNASPLAILNAEYSIPSTPTYSKKLLHVIQMTLREEPRERPTIYTLSTYVCGLRGEACLLENKYASPPTSPSEVPLVRAAGLGHVSALKPVPQPRRYAATSSKYPNGNGSSSLNGAGGDGFSDAESGAIVPMRRGRPGRQGMATNASLSASPGNSRTASLVPRGMMAFSSRFNSSVSTTGLSSLETTSKPGSASQRTNALGIYDPQTDSSSIGAQPVNADPVVDSVSIEDAIYADDTTSGELLSDSACRMRMSVRAPDGRESISADFIQGAVFGSARRTSVLKRNPSVISNASSRRAQRGEYNGSDGTDDTLASPIIGGISRRGTSKSLSRKASMGSIADEWTAERSGLPGFVCSPLPPPPPTKAEVAHASMEAQMASMISPLSMDNRSPMGAAALVEQQGSSPDDPWAIPDVGSDSSHLRLSTILESYQGRGKAAGDDPSADSFANSARVQPTYEMTMDKLEDDTAYSMDLDDPLLFNAKARYAAQRSSVYQSSDNYYAADEKSMGEAAKSTWDNMTPDMMDSLMRKMDDINSQSGYMGRSAMDSSNDPWSTAPSVPRRVSKVPAAAADIDQVLQRAEERNRKKLIAQNNRRSQYIFGSGSQVPEILKEDVEDNMRVLSEEEIESLLKKMDMYNRELLFEQEKWQQNAIVCAEKEEEEEFELEEEGEDLERIIARANDELLRSEQVSSANGNGGGAAVMRVGGGLFRNVLSVAKSTFGKTSRNKISPPVSTVFETNTLIAESPKPVAASPKPVFEKIEPIVETSKPTIYSMVQAALPDETPATKVTAPALPTIAESVVPVIALPSTVESMPNIPSGVAHAPEPTTTPASPPVKPPRTFIQPTVQPPAPLAQDMPATVAVLGEPKPVEKPPTGPQLAVSVSQSTAEPISSDESSPPSVSSPIPDAAVAVAIPQMSDPIVTPKLPSINRMHSDTPVVVPPPVDPLAEVRMRLKKKQSSPMLRTREDISEEAAGKIGLLGMLSNNKSTNSLALSSDSASATGKPVKSVRNLVAMFEKT</sequence>
<dbReference type="EC" id="2.7.11.1" evidence="1"/>
<gene>
    <name evidence="1" type="primary">AKL1_2</name>
    <name evidence="1" type="ORF">LPJ66_002835</name>
</gene>
<name>A0ACC1IPD2_9FUNG</name>
<protein>
    <submittedName>
        <fullName evidence="1">Ark- serine/threonine protein kinase</fullName>
        <ecNumber evidence="1">2.7.11.1</ecNumber>
    </submittedName>
</protein>
<keyword evidence="1" id="KW-0723">Serine/threonine-protein kinase</keyword>
<keyword evidence="1" id="KW-0808">Transferase</keyword>
<reference evidence="1" key="1">
    <citation type="submission" date="2022-07" db="EMBL/GenBank/DDBJ databases">
        <title>Phylogenomic reconstructions and comparative analyses of Kickxellomycotina fungi.</title>
        <authorList>
            <person name="Reynolds N.K."/>
            <person name="Stajich J.E."/>
            <person name="Barry K."/>
            <person name="Grigoriev I.V."/>
            <person name="Crous P."/>
            <person name="Smith M.E."/>
        </authorList>
    </citation>
    <scope>NUCLEOTIDE SEQUENCE</scope>
    <source>
        <strain evidence="1">Benny 63K</strain>
    </source>
</reference>
<comment type="caution">
    <text evidence="1">The sequence shown here is derived from an EMBL/GenBank/DDBJ whole genome shotgun (WGS) entry which is preliminary data.</text>
</comment>
<organism evidence="1 2">
    <name type="scientific">Kickxella alabastrina</name>
    <dbReference type="NCBI Taxonomy" id="61397"/>
    <lineage>
        <taxon>Eukaryota</taxon>
        <taxon>Fungi</taxon>
        <taxon>Fungi incertae sedis</taxon>
        <taxon>Zoopagomycota</taxon>
        <taxon>Kickxellomycotina</taxon>
        <taxon>Kickxellomycetes</taxon>
        <taxon>Kickxellales</taxon>
        <taxon>Kickxellaceae</taxon>
        <taxon>Kickxella</taxon>
    </lineage>
</organism>
<dbReference type="Proteomes" id="UP001150581">
    <property type="component" value="Unassembled WGS sequence"/>
</dbReference>
<keyword evidence="1" id="KW-0418">Kinase</keyword>
<evidence type="ECO:0000313" key="1">
    <source>
        <dbReference type="EMBL" id="KAJ1898306.1"/>
    </source>
</evidence>
<dbReference type="EMBL" id="JANBPG010000249">
    <property type="protein sequence ID" value="KAJ1898306.1"/>
    <property type="molecule type" value="Genomic_DNA"/>
</dbReference>
<proteinExistence type="predicted"/>
<keyword evidence="2" id="KW-1185">Reference proteome</keyword>
<evidence type="ECO:0000313" key="2">
    <source>
        <dbReference type="Proteomes" id="UP001150581"/>
    </source>
</evidence>